<evidence type="ECO:0000313" key="2">
    <source>
        <dbReference type="EMBL" id="CAE0304289.1"/>
    </source>
</evidence>
<organism evidence="2">
    <name type="scientific">Spumella elongata</name>
    <dbReference type="NCBI Taxonomy" id="89044"/>
    <lineage>
        <taxon>Eukaryota</taxon>
        <taxon>Sar</taxon>
        <taxon>Stramenopiles</taxon>
        <taxon>Ochrophyta</taxon>
        <taxon>Chrysophyceae</taxon>
        <taxon>Chromulinales</taxon>
        <taxon>Chromulinaceae</taxon>
        <taxon>Spumella</taxon>
    </lineage>
</organism>
<name>A0A7S3MHL6_9STRA</name>
<reference evidence="2" key="1">
    <citation type="submission" date="2021-01" db="EMBL/GenBank/DDBJ databases">
        <authorList>
            <person name="Corre E."/>
            <person name="Pelletier E."/>
            <person name="Niang G."/>
            <person name="Scheremetjew M."/>
            <person name="Finn R."/>
            <person name="Kale V."/>
            <person name="Holt S."/>
            <person name="Cochrane G."/>
            <person name="Meng A."/>
            <person name="Brown T."/>
            <person name="Cohen L."/>
        </authorList>
    </citation>
    <scope>NUCLEOTIDE SEQUENCE</scope>
    <source>
        <strain evidence="2">CCAP 955/1</strain>
    </source>
</reference>
<dbReference type="EMBL" id="HBIC01064610">
    <property type="protein sequence ID" value="CAE0304289.1"/>
    <property type="molecule type" value="Transcribed_RNA"/>
</dbReference>
<gene>
    <name evidence="2" type="ORF">SELO1098_LOCUS33160</name>
</gene>
<protein>
    <submittedName>
        <fullName evidence="2">Uncharacterized protein</fullName>
    </submittedName>
</protein>
<sequence length="168" mass="18071">MLIPQMSPRSRVSPRGEESNAPTYASPRIVPLNLPVTLTSKSAELLSSHLQEETKMPSGEEGFLTAQASSMSIQSDSSTVRGTPPKYTGEDSPGNELNQRQREVTRQKPTPPTKETALHSAFAPATSKKSAFSMGTIAGPPLELALDAMQQKEKQRAASTGRAPRQVL</sequence>
<dbReference type="AlphaFoldDB" id="A0A7S3MHL6"/>
<feature type="region of interest" description="Disordered" evidence="1">
    <location>
        <begin position="1"/>
        <end position="31"/>
    </location>
</feature>
<proteinExistence type="predicted"/>
<evidence type="ECO:0000256" key="1">
    <source>
        <dbReference type="SAM" id="MobiDB-lite"/>
    </source>
</evidence>
<feature type="region of interest" description="Disordered" evidence="1">
    <location>
        <begin position="47"/>
        <end position="168"/>
    </location>
</feature>
<accession>A0A7S3MHL6</accession>
<feature type="compositionally biased region" description="Low complexity" evidence="1">
    <location>
        <begin position="69"/>
        <end position="78"/>
    </location>
</feature>